<evidence type="ECO:0000313" key="3">
    <source>
        <dbReference type="Proteomes" id="UP001610334"/>
    </source>
</evidence>
<protein>
    <recommendedName>
        <fullName evidence="1">SnoaL-like domain-containing protein</fullName>
    </recommendedName>
</protein>
<name>A0ABR4GYS7_9EURO</name>
<gene>
    <name evidence="2" type="ORF">BJX63DRAFT_39101</name>
</gene>
<comment type="caution">
    <text evidence="2">The sequence shown here is derived from an EMBL/GenBank/DDBJ whole genome shotgun (WGS) entry which is preliminary data.</text>
</comment>
<keyword evidence="3" id="KW-1185">Reference proteome</keyword>
<evidence type="ECO:0000313" key="2">
    <source>
        <dbReference type="EMBL" id="KAL2808322.1"/>
    </source>
</evidence>
<dbReference type="SUPFAM" id="SSF54427">
    <property type="entry name" value="NTF2-like"/>
    <property type="match status" value="1"/>
</dbReference>
<dbReference type="Pfam" id="PF12680">
    <property type="entry name" value="SnoaL_2"/>
    <property type="match status" value="1"/>
</dbReference>
<reference evidence="2 3" key="1">
    <citation type="submission" date="2024-07" db="EMBL/GenBank/DDBJ databases">
        <title>Section-level genome sequencing and comparative genomics of Aspergillus sections Usti and Cavernicolus.</title>
        <authorList>
            <consortium name="Lawrence Berkeley National Laboratory"/>
            <person name="Nybo J.L."/>
            <person name="Vesth T.C."/>
            <person name="Theobald S."/>
            <person name="Frisvad J.C."/>
            <person name="Larsen T.O."/>
            <person name="Kjaerboelling I."/>
            <person name="Rothschild-Mancinelli K."/>
            <person name="Lyhne E.K."/>
            <person name="Kogle M.E."/>
            <person name="Barry K."/>
            <person name="Clum A."/>
            <person name="Na H."/>
            <person name="Ledsgaard L."/>
            <person name="Lin J."/>
            <person name="Lipzen A."/>
            <person name="Kuo A."/>
            <person name="Riley R."/>
            <person name="Mondo S."/>
            <person name="Labutti K."/>
            <person name="Haridas S."/>
            <person name="Pangalinan J."/>
            <person name="Salamov A.A."/>
            <person name="Simmons B.A."/>
            <person name="Magnuson J.K."/>
            <person name="Chen J."/>
            <person name="Drula E."/>
            <person name="Henrissat B."/>
            <person name="Wiebenga A."/>
            <person name="Lubbers R.J."/>
            <person name="Gomes A.C."/>
            <person name="Makela M.R."/>
            <person name="Stajich J."/>
            <person name="Grigoriev I.V."/>
            <person name="Mortensen U.H."/>
            <person name="De Vries R.P."/>
            <person name="Baker S.E."/>
            <person name="Andersen M.R."/>
        </authorList>
    </citation>
    <scope>NUCLEOTIDE SEQUENCE [LARGE SCALE GENOMIC DNA]</scope>
    <source>
        <strain evidence="2 3">CBS 588.65</strain>
    </source>
</reference>
<proteinExistence type="predicted"/>
<dbReference type="EMBL" id="JBFXLT010000115">
    <property type="protein sequence ID" value="KAL2808322.1"/>
    <property type="molecule type" value="Genomic_DNA"/>
</dbReference>
<accession>A0ABR4GYS7</accession>
<dbReference type="InterPro" id="IPR037401">
    <property type="entry name" value="SnoaL-like"/>
</dbReference>
<dbReference type="Gene3D" id="3.10.450.50">
    <property type="match status" value="1"/>
</dbReference>
<organism evidence="2 3">
    <name type="scientific">Aspergillus granulosus</name>
    <dbReference type="NCBI Taxonomy" id="176169"/>
    <lineage>
        <taxon>Eukaryota</taxon>
        <taxon>Fungi</taxon>
        <taxon>Dikarya</taxon>
        <taxon>Ascomycota</taxon>
        <taxon>Pezizomycotina</taxon>
        <taxon>Eurotiomycetes</taxon>
        <taxon>Eurotiomycetidae</taxon>
        <taxon>Eurotiales</taxon>
        <taxon>Aspergillaceae</taxon>
        <taxon>Aspergillus</taxon>
        <taxon>Aspergillus subgen. Nidulantes</taxon>
    </lineage>
</organism>
<dbReference type="InterPro" id="IPR032710">
    <property type="entry name" value="NTF2-like_dom_sf"/>
</dbReference>
<sequence>MSTPPETQYLEGATGSIKQFFEKFHSLLDGETSDAAIGWSNSFAEDGEFHFPGQTYTGREALRTQREAFWSAFPGLVHRPLRVYPSLTLPLQYVVVNRFDYTAKDGERVGYTAAEYTLVERDEDYLIQKLVLYMDPAALTQ</sequence>
<evidence type="ECO:0000259" key="1">
    <source>
        <dbReference type="Pfam" id="PF12680"/>
    </source>
</evidence>
<feature type="domain" description="SnoaL-like" evidence="1">
    <location>
        <begin position="38"/>
        <end position="113"/>
    </location>
</feature>
<dbReference type="Proteomes" id="UP001610334">
    <property type="component" value="Unassembled WGS sequence"/>
</dbReference>